<evidence type="ECO:0000313" key="1">
    <source>
        <dbReference type="EMBL" id="PWN47234.1"/>
    </source>
</evidence>
<keyword evidence="2" id="KW-1185">Reference proteome</keyword>
<dbReference type="EMBL" id="KZ820494">
    <property type="protein sequence ID" value="PWN47234.1"/>
    <property type="molecule type" value="Genomic_DNA"/>
</dbReference>
<organism evidence="1 2">
    <name type="scientific">Violaceomyces palustris</name>
    <dbReference type="NCBI Taxonomy" id="1673888"/>
    <lineage>
        <taxon>Eukaryota</taxon>
        <taxon>Fungi</taxon>
        <taxon>Dikarya</taxon>
        <taxon>Basidiomycota</taxon>
        <taxon>Ustilaginomycotina</taxon>
        <taxon>Ustilaginomycetes</taxon>
        <taxon>Violaceomycetales</taxon>
        <taxon>Violaceomycetaceae</taxon>
        <taxon>Violaceomyces</taxon>
    </lineage>
</organism>
<gene>
    <name evidence="1" type="ORF">IE53DRAFT_382278</name>
</gene>
<evidence type="ECO:0000313" key="2">
    <source>
        <dbReference type="Proteomes" id="UP000245626"/>
    </source>
</evidence>
<protein>
    <submittedName>
        <fullName evidence="1">Uncharacterized protein</fullName>
    </submittedName>
</protein>
<sequence length="541" mass="58677">MLVTILIALIKLGLYIASSASLPWLFGKARHASLERIEQADHHHHPQASLPQPVIQSSSSRNDGDGLPLGSLRPFTPSRLDLPSFTALLFSLSLEESATLFAMVLMEAAGIGKGSNPLWFSWRFSLLAVLAFALFIIPLGVCLLITYRSENSVRMSRRILMASVPMAAWIFVFFKVPLPAAASSDPNSSRTLLNSLLSRTAVIGVVFIAILSGSAASSATWDASESMRSGKLRPPTASDISLAQDSFQRTTSDLAMRRTELERLESRTEEDGGSSSPSWSLANLWNGSSRSREIKSLKSEIFGLSAIASAMRDDLDSMKDLHRREERSHTLVGRLLIGLDWVWAAYCAFRILISLLNLLIIEYKDSTPPDFISYSLAYILKLFDVDVDVGAWTRQISLLFIGLLIAGRMRYILAWLGSIFRAASTGVSTSFLVLFLAEVTTIYMLATLIQLRTSLPPSLSGPGESTASQGSTISTTASSTLPPPASLLSTLPSFQVVFGSLFDSAFLLAVAITTMVRYLTDQGRNQVGSGGVLFGGGMSTD</sequence>
<accession>A0ACD0NN68</accession>
<dbReference type="Proteomes" id="UP000245626">
    <property type="component" value="Unassembled WGS sequence"/>
</dbReference>
<proteinExistence type="predicted"/>
<reference evidence="1 2" key="1">
    <citation type="journal article" date="2018" name="Mol. Biol. Evol.">
        <title>Broad Genomic Sampling Reveals a Smut Pathogenic Ancestry of the Fungal Clade Ustilaginomycotina.</title>
        <authorList>
            <person name="Kijpornyongpan T."/>
            <person name="Mondo S.J."/>
            <person name="Barry K."/>
            <person name="Sandor L."/>
            <person name="Lee J."/>
            <person name="Lipzen A."/>
            <person name="Pangilinan J."/>
            <person name="LaButti K."/>
            <person name="Hainaut M."/>
            <person name="Henrissat B."/>
            <person name="Grigoriev I.V."/>
            <person name="Spatafora J.W."/>
            <person name="Aime M.C."/>
        </authorList>
    </citation>
    <scope>NUCLEOTIDE SEQUENCE [LARGE SCALE GENOMIC DNA]</scope>
    <source>
        <strain evidence="1 2">SA 807</strain>
    </source>
</reference>
<name>A0ACD0NN68_9BASI</name>